<keyword evidence="3" id="KW-1185">Reference proteome</keyword>
<comment type="caution">
    <text evidence="2">The sequence shown here is derived from an EMBL/GenBank/DDBJ whole genome shotgun (WGS) entry which is preliminary data.</text>
</comment>
<feature type="non-terminal residue" evidence="2">
    <location>
        <position position="785"/>
    </location>
</feature>
<dbReference type="CDD" id="cd01650">
    <property type="entry name" value="RT_nLTR_like"/>
    <property type="match status" value="1"/>
</dbReference>
<evidence type="ECO:0000313" key="3">
    <source>
        <dbReference type="Proteomes" id="UP000593575"/>
    </source>
</evidence>
<dbReference type="EMBL" id="JABFAE010412184">
    <property type="protein sequence ID" value="MBA0845023.1"/>
    <property type="molecule type" value="Genomic_DNA"/>
</dbReference>
<dbReference type="PROSITE" id="PS50878">
    <property type="entry name" value="RT_POL"/>
    <property type="match status" value="1"/>
</dbReference>
<dbReference type="Proteomes" id="UP000593575">
    <property type="component" value="Unassembled WGS sequence"/>
</dbReference>
<dbReference type="Pfam" id="PF13966">
    <property type="entry name" value="zf-RVT"/>
    <property type="match status" value="1"/>
</dbReference>
<dbReference type="SUPFAM" id="SSF56672">
    <property type="entry name" value="DNA/RNA polymerases"/>
    <property type="match status" value="1"/>
</dbReference>
<protein>
    <recommendedName>
        <fullName evidence="1">Reverse transcriptase domain-containing protein</fullName>
    </recommendedName>
</protein>
<dbReference type="PANTHER" id="PTHR33116:SF70">
    <property type="entry name" value="NON-LTR RETROELEMENT REVERSE TRANSCRIPTASE-LIKE PROTEIN"/>
    <property type="match status" value="1"/>
</dbReference>
<name>A0A7J9KF09_9ROSI</name>
<dbReference type="PANTHER" id="PTHR33116">
    <property type="entry name" value="REVERSE TRANSCRIPTASE ZINC-BINDING DOMAIN-CONTAINING PROTEIN-RELATED-RELATED"/>
    <property type="match status" value="1"/>
</dbReference>
<dbReference type="AlphaFoldDB" id="A0A7J9KF09"/>
<gene>
    <name evidence="2" type="ORF">Goarm_005853</name>
</gene>
<organism evidence="2 3">
    <name type="scientific">Gossypium armourianum</name>
    <dbReference type="NCBI Taxonomy" id="34283"/>
    <lineage>
        <taxon>Eukaryota</taxon>
        <taxon>Viridiplantae</taxon>
        <taxon>Streptophyta</taxon>
        <taxon>Embryophyta</taxon>
        <taxon>Tracheophyta</taxon>
        <taxon>Spermatophyta</taxon>
        <taxon>Magnoliopsida</taxon>
        <taxon>eudicotyledons</taxon>
        <taxon>Gunneridae</taxon>
        <taxon>Pentapetalae</taxon>
        <taxon>rosids</taxon>
        <taxon>malvids</taxon>
        <taxon>Malvales</taxon>
        <taxon>Malvaceae</taxon>
        <taxon>Malvoideae</taxon>
        <taxon>Gossypium</taxon>
    </lineage>
</organism>
<reference evidence="2 3" key="1">
    <citation type="journal article" date="2019" name="Genome Biol. Evol.">
        <title>Insights into the evolution of the New World diploid cottons (Gossypium, subgenus Houzingenia) based on genome sequencing.</title>
        <authorList>
            <person name="Grover C.E."/>
            <person name="Arick M.A. 2nd"/>
            <person name="Thrash A."/>
            <person name="Conover J.L."/>
            <person name="Sanders W.S."/>
            <person name="Peterson D.G."/>
            <person name="Frelichowski J.E."/>
            <person name="Scheffler J.A."/>
            <person name="Scheffler B.E."/>
            <person name="Wendel J.F."/>
        </authorList>
    </citation>
    <scope>NUCLEOTIDE SEQUENCE [LARGE SCALE GENOMIC DNA]</scope>
    <source>
        <strain evidence="2">6</strain>
        <tissue evidence="2">Leaf</tissue>
    </source>
</reference>
<evidence type="ECO:0000259" key="1">
    <source>
        <dbReference type="PROSITE" id="PS50878"/>
    </source>
</evidence>
<dbReference type="Gene3D" id="3.60.10.10">
    <property type="entry name" value="Endonuclease/exonuclease/phosphatase"/>
    <property type="match status" value="1"/>
</dbReference>
<dbReference type="SUPFAM" id="SSF56219">
    <property type="entry name" value="DNase I-like"/>
    <property type="match status" value="1"/>
</dbReference>
<evidence type="ECO:0000313" key="2">
    <source>
        <dbReference type="EMBL" id="MBA0845023.1"/>
    </source>
</evidence>
<sequence length="785" mass="90814">MFLLVSAVIFLVILLTLVSCRILGFNGPAFTWQRGGTFVRLDRALANDAWVSTFPEYSVHHLTRIKSDHRPLLLSTIPDLSISQGRTFRFLAGWTKHSDFSNLVKERWNFAGNMVESLNNFTFFAKDWNRNIYGFLGTRKRNIMRSLNNIQKTLEHSSSTYLAGKELEIRDVLENVLDHKDLLWRQKARCDWLQLGDQNTKFFYSRTLRRRKFNRIITLRIDNGEWCTDQDILQAKAVEYFEELFGEDSSTLRDIPNVGFPSFNSSEITFLKASITNEEIKRALFDMAPLKAPGSDGFHAYFFQSQWDILGNDVCQWVKDIFDRRLIEPELNNALIVLIPKKESLEDFSHFRPISLCSVLYKKGKKWMSIKLDLEKAYDRVSWDFISASLATAGIPVSLRKTPTQKFKPKRRIRQGCPLSPYLFVLCMEWLGHFIRTEIDSRKWDPIHLSRTGPLVSHLFFADDLVIFCKAQLDQARLLDSILTQFCEISGHQISVRKNNIFFSKDTEANVRNQINQLFGFQEVRNLGTYLVVPLLHERITKSTLSFIVDKSLMIPKSVSADIERLVRQFIWGSTDGHPKMSLVGWSSICQPRSLGGLGEMVNSDGSWNLDLFCARVLKNIINRIISIPPPHPDSGSDRIIWSQSASGIFSVRSAYWYLKENSWNSQDDYWKIVCKYLGPQRVRVFLWLAFKQKLLTNSERARRGISHYSSCSICGHDIEDLVHVLRDCPSAQDVWRLVIPYQLKQSCWGRHYTYHVGDYFNNKQGSSLMVNSDDNWVFLFTDGA</sequence>
<dbReference type="InterPro" id="IPR036691">
    <property type="entry name" value="Endo/exonu/phosph_ase_sf"/>
</dbReference>
<dbReference type="Pfam" id="PF00078">
    <property type="entry name" value="RVT_1"/>
    <property type="match status" value="1"/>
</dbReference>
<dbReference type="InterPro" id="IPR043502">
    <property type="entry name" value="DNA/RNA_pol_sf"/>
</dbReference>
<proteinExistence type="predicted"/>
<dbReference type="InterPro" id="IPR000477">
    <property type="entry name" value="RT_dom"/>
</dbReference>
<accession>A0A7J9KF09</accession>
<feature type="domain" description="Reverse transcriptase" evidence="1">
    <location>
        <begin position="252"/>
        <end position="523"/>
    </location>
</feature>
<dbReference type="InterPro" id="IPR026960">
    <property type="entry name" value="RVT-Znf"/>
</dbReference>